<feature type="domain" description="GGDEF" evidence="2">
    <location>
        <begin position="350"/>
        <end position="477"/>
    </location>
</feature>
<dbReference type="GO" id="GO:0005886">
    <property type="term" value="C:plasma membrane"/>
    <property type="evidence" value="ECO:0007669"/>
    <property type="project" value="TreeGrafter"/>
</dbReference>
<feature type="transmembrane region" description="Helical" evidence="1">
    <location>
        <begin position="287"/>
        <end position="305"/>
    </location>
</feature>
<dbReference type="GO" id="GO:1902201">
    <property type="term" value="P:negative regulation of bacterial-type flagellum-dependent cell motility"/>
    <property type="evidence" value="ECO:0007669"/>
    <property type="project" value="TreeGrafter"/>
</dbReference>
<dbReference type="SMART" id="SM00267">
    <property type="entry name" value="GGDEF"/>
    <property type="match status" value="1"/>
</dbReference>
<dbReference type="GO" id="GO:0043709">
    <property type="term" value="P:cell adhesion involved in single-species biofilm formation"/>
    <property type="evidence" value="ECO:0007669"/>
    <property type="project" value="TreeGrafter"/>
</dbReference>
<dbReference type="Proteomes" id="UP000278962">
    <property type="component" value="Unassembled WGS sequence"/>
</dbReference>
<keyword evidence="1" id="KW-0812">Transmembrane</keyword>
<dbReference type="SUPFAM" id="SSF55073">
    <property type="entry name" value="Nucleotide cyclase"/>
    <property type="match status" value="1"/>
</dbReference>
<protein>
    <submittedName>
        <fullName evidence="3">Diguanylate cyclase (GGDEF)-like protein</fullName>
    </submittedName>
</protein>
<feature type="transmembrane region" description="Helical" evidence="1">
    <location>
        <begin position="41"/>
        <end position="60"/>
    </location>
</feature>
<keyword evidence="1" id="KW-1133">Transmembrane helix</keyword>
<reference evidence="3 4" key="1">
    <citation type="submission" date="2018-10" db="EMBL/GenBank/DDBJ databases">
        <title>Genomic Encyclopedia of Archaeal and Bacterial Type Strains, Phase II (KMG-II): from individual species to whole genera.</title>
        <authorList>
            <person name="Goeker M."/>
        </authorList>
    </citation>
    <scope>NUCLEOTIDE SEQUENCE [LARGE SCALE GENOMIC DNA]</scope>
    <source>
        <strain evidence="3 4">DSM 14954</strain>
    </source>
</reference>
<dbReference type="InterPro" id="IPR000160">
    <property type="entry name" value="GGDEF_dom"/>
</dbReference>
<feature type="transmembrane region" description="Helical" evidence="1">
    <location>
        <begin position="196"/>
        <end position="218"/>
    </location>
</feature>
<dbReference type="EMBL" id="RBIL01000002">
    <property type="protein sequence ID" value="RKQ88018.1"/>
    <property type="molecule type" value="Genomic_DNA"/>
</dbReference>
<sequence>MLSRRPPLLVPLLACVAWLLGYGLNEAAFGGHDLGPLFSRFAHDVVLAVAAALCLARAVAIRRERAAWLLIGGGVAAWSAGEVYYTAVLWDDTSPPIPSFADVGFLLFAPLVFGGMVILLRHRVRLTPTLLVDGITAALAVSALSAAIVVQAVLEHAEGDPVSVAITLAYPIFDLVLLAIGVGALAATGWRLDRTWALLVGGILAFWLADSVFLVRTAEGTFVSGGWLDMAWWLGLLAIALAAWQRGPTSRRRPADDSPRLMIAPLVSGAVGLELLVYASAVDLNPLAVALSAAALVFVMVRLTITFRQNVSMLRTTRDEAVTDHLTGLGNRRALTRMLEEVLPDARPETPHVLALFDLDGFKHYNDTFGHPAGDELLARLGARLDSFVGPRGRAFRMGGDEFCVLLRPRGEDPTTLVEGAAHSLSAEGEGYWVGCSYGFITLPTEAADSDSALRIADQRMYASKHAGRMSAARQARDVLLAVLAPHDSTAADHAEEEARRLGLEREDREAVRYATELHALGERVIAAAPSLRAVARLVADSRDIRPDSSVAARIVAQAVAGRPIVA</sequence>
<feature type="transmembrane region" description="Helical" evidence="1">
    <location>
        <begin position="67"/>
        <end position="87"/>
    </location>
</feature>
<dbReference type="InterPro" id="IPR043128">
    <property type="entry name" value="Rev_trsase/Diguanyl_cyclase"/>
</dbReference>
<dbReference type="NCBIfam" id="TIGR00254">
    <property type="entry name" value="GGDEF"/>
    <property type="match status" value="1"/>
</dbReference>
<organism evidence="3 4">
    <name type="scientific">Solirubrobacter pauli</name>
    <dbReference type="NCBI Taxonomy" id="166793"/>
    <lineage>
        <taxon>Bacteria</taxon>
        <taxon>Bacillati</taxon>
        <taxon>Actinomycetota</taxon>
        <taxon>Thermoleophilia</taxon>
        <taxon>Solirubrobacterales</taxon>
        <taxon>Solirubrobacteraceae</taxon>
        <taxon>Solirubrobacter</taxon>
    </lineage>
</organism>
<feature type="transmembrane region" description="Helical" evidence="1">
    <location>
        <begin position="230"/>
        <end position="249"/>
    </location>
</feature>
<dbReference type="GO" id="GO:0052621">
    <property type="term" value="F:diguanylate cyclase activity"/>
    <property type="evidence" value="ECO:0007669"/>
    <property type="project" value="TreeGrafter"/>
</dbReference>
<gene>
    <name evidence="3" type="ORF">C8N24_6054</name>
</gene>
<evidence type="ECO:0000259" key="2">
    <source>
        <dbReference type="PROSITE" id="PS50887"/>
    </source>
</evidence>
<accession>A0A660L3K4</accession>
<dbReference type="InterPro" id="IPR029787">
    <property type="entry name" value="Nucleotide_cyclase"/>
</dbReference>
<name>A0A660L3K4_9ACTN</name>
<dbReference type="PROSITE" id="PS50887">
    <property type="entry name" value="GGDEF"/>
    <property type="match status" value="1"/>
</dbReference>
<dbReference type="InterPro" id="IPR050469">
    <property type="entry name" value="Diguanylate_Cyclase"/>
</dbReference>
<dbReference type="OrthoDB" id="23692at2"/>
<dbReference type="PANTHER" id="PTHR45138:SF9">
    <property type="entry name" value="DIGUANYLATE CYCLASE DGCM-RELATED"/>
    <property type="match status" value="1"/>
</dbReference>
<feature type="transmembrane region" description="Helical" evidence="1">
    <location>
        <begin position="99"/>
        <end position="119"/>
    </location>
</feature>
<evidence type="ECO:0000256" key="1">
    <source>
        <dbReference type="SAM" id="Phobius"/>
    </source>
</evidence>
<dbReference type="Gene3D" id="3.30.70.270">
    <property type="match status" value="1"/>
</dbReference>
<dbReference type="RefSeq" id="WP_121257154.1">
    <property type="nucleotide sequence ID" value="NZ_RBIL01000002.1"/>
</dbReference>
<dbReference type="CDD" id="cd01949">
    <property type="entry name" value="GGDEF"/>
    <property type="match status" value="1"/>
</dbReference>
<comment type="caution">
    <text evidence="3">The sequence shown here is derived from an EMBL/GenBank/DDBJ whole genome shotgun (WGS) entry which is preliminary data.</text>
</comment>
<dbReference type="Pfam" id="PF00990">
    <property type="entry name" value="GGDEF"/>
    <property type="match status" value="1"/>
</dbReference>
<evidence type="ECO:0000313" key="3">
    <source>
        <dbReference type="EMBL" id="RKQ88018.1"/>
    </source>
</evidence>
<keyword evidence="1" id="KW-0472">Membrane</keyword>
<proteinExistence type="predicted"/>
<feature type="transmembrane region" description="Helical" evidence="1">
    <location>
        <begin position="166"/>
        <end position="189"/>
    </location>
</feature>
<dbReference type="AlphaFoldDB" id="A0A660L3K4"/>
<keyword evidence="4" id="KW-1185">Reference proteome</keyword>
<feature type="transmembrane region" description="Helical" evidence="1">
    <location>
        <begin position="131"/>
        <end position="154"/>
    </location>
</feature>
<feature type="transmembrane region" description="Helical" evidence="1">
    <location>
        <begin position="261"/>
        <end position="281"/>
    </location>
</feature>
<dbReference type="PANTHER" id="PTHR45138">
    <property type="entry name" value="REGULATORY COMPONENTS OF SENSORY TRANSDUCTION SYSTEM"/>
    <property type="match status" value="1"/>
</dbReference>
<evidence type="ECO:0000313" key="4">
    <source>
        <dbReference type="Proteomes" id="UP000278962"/>
    </source>
</evidence>